<reference evidence="2 3" key="1">
    <citation type="submission" date="2017-03" db="EMBL/GenBank/DDBJ databases">
        <title>Complete genome sequence of Paenibacillus Kribbensis producing bioflocculants.</title>
        <authorList>
            <person name="Lee H.-G."/>
            <person name="Oh H.-M."/>
        </authorList>
    </citation>
    <scope>NUCLEOTIDE SEQUENCE [LARGE SCALE GENOMIC DNA]</scope>
    <source>
        <strain evidence="2 3">AM49</strain>
    </source>
</reference>
<dbReference type="Gene3D" id="1.10.1740.10">
    <property type="match status" value="1"/>
</dbReference>
<dbReference type="STRING" id="172713.GCA_001705305_03775"/>
<dbReference type="Proteomes" id="UP000214666">
    <property type="component" value="Chromosome"/>
</dbReference>
<evidence type="ECO:0000313" key="2">
    <source>
        <dbReference type="EMBL" id="ASR48505.1"/>
    </source>
</evidence>
<dbReference type="EMBL" id="CP020028">
    <property type="protein sequence ID" value="ASR48505.1"/>
    <property type="molecule type" value="Genomic_DNA"/>
</dbReference>
<sequence length="178" mass="21021">MITTNVSSFNPDTLNHIFNFILRGVNEEDREDVKQDSIVQILTAIHKGNIKKDISTFSHTVIKRSVVDYYRKKKRKITQYSTIVNFCDGVDEEDSMANYYSVQVNDYGFKLTDVKVDYLSNRDRFTKQEQRILNFMLFTEEGMDMKPTEIAHYLDIHKSHACRAMKKLRELYKTELEK</sequence>
<feature type="domain" description="RNA polymerase sigma-70 region 2" evidence="1">
    <location>
        <begin position="26"/>
        <end position="75"/>
    </location>
</feature>
<protein>
    <submittedName>
        <fullName evidence="2">RNA polymerase subunit sigma-24</fullName>
    </submittedName>
</protein>
<dbReference type="Pfam" id="PF04542">
    <property type="entry name" value="Sigma70_r2"/>
    <property type="match status" value="1"/>
</dbReference>
<dbReference type="InterPro" id="IPR007627">
    <property type="entry name" value="RNA_pol_sigma70_r2"/>
</dbReference>
<dbReference type="OrthoDB" id="2469829at2"/>
<organism evidence="2 3">
    <name type="scientific">Paenibacillus kribbensis</name>
    <dbReference type="NCBI Taxonomy" id="172713"/>
    <lineage>
        <taxon>Bacteria</taxon>
        <taxon>Bacillati</taxon>
        <taxon>Bacillota</taxon>
        <taxon>Bacilli</taxon>
        <taxon>Bacillales</taxon>
        <taxon>Paenibacillaceae</taxon>
        <taxon>Paenibacillus</taxon>
    </lineage>
</organism>
<dbReference type="GO" id="GO:0006352">
    <property type="term" value="P:DNA-templated transcription initiation"/>
    <property type="evidence" value="ECO:0007669"/>
    <property type="project" value="InterPro"/>
</dbReference>
<evidence type="ECO:0000259" key="1">
    <source>
        <dbReference type="Pfam" id="PF04542"/>
    </source>
</evidence>
<name>A0A222WR83_9BACL</name>
<dbReference type="RefSeq" id="WP_043890851.1">
    <property type="nucleotide sequence ID" value="NZ_CP020028.1"/>
</dbReference>
<gene>
    <name evidence="2" type="ORF">B4V02_18270</name>
</gene>
<dbReference type="InterPro" id="IPR013325">
    <property type="entry name" value="RNA_pol_sigma_r2"/>
</dbReference>
<keyword evidence="3" id="KW-1185">Reference proteome</keyword>
<accession>A0A222WR83</accession>
<dbReference type="KEGG" id="pkb:B4V02_18270"/>
<proteinExistence type="predicted"/>
<dbReference type="SUPFAM" id="SSF88946">
    <property type="entry name" value="Sigma2 domain of RNA polymerase sigma factors"/>
    <property type="match status" value="1"/>
</dbReference>
<dbReference type="GO" id="GO:0003700">
    <property type="term" value="F:DNA-binding transcription factor activity"/>
    <property type="evidence" value="ECO:0007669"/>
    <property type="project" value="InterPro"/>
</dbReference>
<dbReference type="AlphaFoldDB" id="A0A222WR83"/>
<evidence type="ECO:0000313" key="3">
    <source>
        <dbReference type="Proteomes" id="UP000214666"/>
    </source>
</evidence>